<dbReference type="EMBL" id="JBBPBN010000021">
    <property type="protein sequence ID" value="KAK9016221.1"/>
    <property type="molecule type" value="Genomic_DNA"/>
</dbReference>
<name>A0ABR2RTS6_9ROSI</name>
<proteinExistence type="predicted"/>
<organism evidence="1 2">
    <name type="scientific">Hibiscus sabdariffa</name>
    <name type="common">roselle</name>
    <dbReference type="NCBI Taxonomy" id="183260"/>
    <lineage>
        <taxon>Eukaryota</taxon>
        <taxon>Viridiplantae</taxon>
        <taxon>Streptophyta</taxon>
        <taxon>Embryophyta</taxon>
        <taxon>Tracheophyta</taxon>
        <taxon>Spermatophyta</taxon>
        <taxon>Magnoliopsida</taxon>
        <taxon>eudicotyledons</taxon>
        <taxon>Gunneridae</taxon>
        <taxon>Pentapetalae</taxon>
        <taxon>rosids</taxon>
        <taxon>malvids</taxon>
        <taxon>Malvales</taxon>
        <taxon>Malvaceae</taxon>
        <taxon>Malvoideae</taxon>
        <taxon>Hibiscus</taxon>
    </lineage>
</organism>
<dbReference type="Proteomes" id="UP001396334">
    <property type="component" value="Unassembled WGS sequence"/>
</dbReference>
<sequence>MVVLLPHASIFWTNRGIAFSVATRKATLAQCFSSRKASFPKGDVSPDTFCGNKPMAVQDYSSVKLDDPGANNLLQKSVDNYLKRFKAVVTLRLP</sequence>
<comment type="caution">
    <text evidence="1">The sequence shown here is derived from an EMBL/GenBank/DDBJ whole genome shotgun (WGS) entry which is preliminary data.</text>
</comment>
<protein>
    <submittedName>
        <fullName evidence="1">Uncharacterized protein</fullName>
    </submittedName>
</protein>
<reference evidence="1 2" key="1">
    <citation type="journal article" date="2024" name="G3 (Bethesda)">
        <title>Genome assembly of Hibiscus sabdariffa L. provides insights into metabolisms of medicinal natural products.</title>
        <authorList>
            <person name="Kim T."/>
        </authorList>
    </citation>
    <scope>NUCLEOTIDE SEQUENCE [LARGE SCALE GENOMIC DNA]</scope>
    <source>
        <strain evidence="1">TK-2024</strain>
        <tissue evidence="1">Old leaves</tissue>
    </source>
</reference>
<gene>
    <name evidence="1" type="ORF">V6N11_007301</name>
</gene>
<keyword evidence="2" id="KW-1185">Reference proteome</keyword>
<evidence type="ECO:0000313" key="1">
    <source>
        <dbReference type="EMBL" id="KAK9016221.1"/>
    </source>
</evidence>
<accession>A0ABR2RTS6</accession>
<evidence type="ECO:0000313" key="2">
    <source>
        <dbReference type="Proteomes" id="UP001396334"/>
    </source>
</evidence>